<feature type="active site" evidence="11">
    <location>
        <position position="16"/>
    </location>
</feature>
<feature type="active site" evidence="11">
    <location>
        <position position="295"/>
    </location>
</feature>
<name>A0A1G2MMW4_9BACT</name>
<dbReference type="SMART" id="SM01209">
    <property type="entry name" value="GARS_A"/>
    <property type="match status" value="1"/>
</dbReference>
<dbReference type="NCBIfam" id="TIGR01205">
    <property type="entry name" value="D_ala_D_alaTIGR"/>
    <property type="match status" value="1"/>
</dbReference>
<dbReference type="Gene3D" id="3.30.1490.20">
    <property type="entry name" value="ATP-grasp fold, A domain"/>
    <property type="match status" value="1"/>
</dbReference>
<evidence type="ECO:0000313" key="15">
    <source>
        <dbReference type="EMBL" id="OHA24371.1"/>
    </source>
</evidence>
<evidence type="ECO:0000256" key="10">
    <source>
        <dbReference type="HAMAP-Rule" id="MF_00047"/>
    </source>
</evidence>
<keyword evidence="12" id="KW-0479">Metal-binding</keyword>
<feature type="active site" evidence="11">
    <location>
        <position position="156"/>
    </location>
</feature>
<dbReference type="NCBIfam" id="NF002378">
    <property type="entry name" value="PRK01372.1"/>
    <property type="match status" value="1"/>
</dbReference>
<evidence type="ECO:0000259" key="14">
    <source>
        <dbReference type="PROSITE" id="PS50975"/>
    </source>
</evidence>
<dbReference type="UniPathway" id="UPA00219"/>
<evidence type="ECO:0000256" key="13">
    <source>
        <dbReference type="PROSITE-ProRule" id="PRU00409"/>
    </source>
</evidence>
<dbReference type="InterPro" id="IPR000291">
    <property type="entry name" value="D-Ala_lig_Van_CS"/>
</dbReference>
<evidence type="ECO:0000256" key="11">
    <source>
        <dbReference type="PIRSR" id="PIRSR039102-1"/>
    </source>
</evidence>
<evidence type="ECO:0000313" key="16">
    <source>
        <dbReference type="Proteomes" id="UP000177130"/>
    </source>
</evidence>
<accession>A0A1G2MMW4</accession>
<evidence type="ECO:0000256" key="12">
    <source>
        <dbReference type="PIRSR" id="PIRSR039102-3"/>
    </source>
</evidence>
<dbReference type="GO" id="GO:0005524">
    <property type="term" value="F:ATP binding"/>
    <property type="evidence" value="ECO:0007669"/>
    <property type="project" value="UniProtKB-UniRule"/>
</dbReference>
<dbReference type="SUPFAM" id="SSF52440">
    <property type="entry name" value="PreATP-grasp domain"/>
    <property type="match status" value="1"/>
</dbReference>
<dbReference type="GO" id="GO:0008360">
    <property type="term" value="P:regulation of cell shape"/>
    <property type="evidence" value="ECO:0007669"/>
    <property type="project" value="UniProtKB-KW"/>
</dbReference>
<proteinExistence type="inferred from homology"/>
<dbReference type="GO" id="GO:0009252">
    <property type="term" value="P:peptidoglycan biosynthetic process"/>
    <property type="evidence" value="ECO:0007669"/>
    <property type="project" value="UniProtKB-UniRule"/>
</dbReference>
<comment type="similarity">
    <text evidence="2 10">Belongs to the D-alanine--D-alanine ligase family.</text>
</comment>
<dbReference type="InterPro" id="IPR005905">
    <property type="entry name" value="D_ala_D_ala"/>
</dbReference>
<feature type="binding site" evidence="12">
    <location>
        <position position="284"/>
    </location>
    <ligand>
        <name>Mg(2+)</name>
        <dbReference type="ChEBI" id="CHEBI:18420"/>
        <label>2</label>
    </ligand>
</feature>
<dbReference type="InterPro" id="IPR011127">
    <property type="entry name" value="Dala_Dala_lig_N"/>
</dbReference>
<dbReference type="Pfam" id="PF01820">
    <property type="entry name" value="Dala_Dala_lig_N"/>
    <property type="match status" value="2"/>
</dbReference>
<evidence type="ECO:0000256" key="5">
    <source>
        <dbReference type="ARBA" id="ARBA00022741"/>
    </source>
</evidence>
<dbReference type="GO" id="GO:0046872">
    <property type="term" value="F:metal ion binding"/>
    <property type="evidence" value="ECO:0007669"/>
    <property type="project" value="UniProtKB-KW"/>
</dbReference>
<sequence>MRKKRVGVLRGGPSSEYEVSLDTGDAVLKNMPDHYEPVDVFIDKKAVWHIHGIRHDVKDVLKKIDVAFNAMHGEYGEDGQVQELMDRFGVKYTGSKAFPSRVAMNKGMTKEFLIKECIKTPLYKIIKRKEFGPNTVSSLYQTFPQPSVVKPLALGSSVGVSIAGNAAELAEALDKAFSHSDAVLIEEFIKGREATCGVIDNFAGEEFHALAPIEIVPPTSTDFYDYDAKYVNNETKYIIPGNFSELEKKQIQTTSALVHKALGLRHYSRSDFIVNPRRGVYFLEVNTLPGMTSHSLIPKAVAHAGQSFTDFLDHVITLALKD</sequence>
<evidence type="ECO:0000256" key="3">
    <source>
        <dbReference type="ARBA" id="ARBA00022490"/>
    </source>
</evidence>
<dbReference type="InterPro" id="IPR016185">
    <property type="entry name" value="PreATP-grasp_dom_sf"/>
</dbReference>
<evidence type="ECO:0000256" key="2">
    <source>
        <dbReference type="ARBA" id="ARBA00010871"/>
    </source>
</evidence>
<dbReference type="EC" id="6.3.2.4" evidence="10"/>
<keyword evidence="12" id="KW-0464">Manganese</keyword>
<dbReference type="Gene3D" id="3.40.50.20">
    <property type="match status" value="1"/>
</dbReference>
<feature type="binding site" evidence="12">
    <location>
        <position position="271"/>
    </location>
    <ligand>
        <name>Mg(2+)</name>
        <dbReference type="ChEBI" id="CHEBI:18420"/>
        <label>1</label>
    </ligand>
</feature>
<dbReference type="InterPro" id="IPR011095">
    <property type="entry name" value="Dala_Dala_lig_C"/>
</dbReference>
<evidence type="ECO:0000256" key="1">
    <source>
        <dbReference type="ARBA" id="ARBA00004496"/>
    </source>
</evidence>
<feature type="binding site" evidence="12">
    <location>
        <position position="284"/>
    </location>
    <ligand>
        <name>Mg(2+)</name>
        <dbReference type="ChEBI" id="CHEBI:18420"/>
        <label>1</label>
    </ligand>
</feature>
<reference evidence="15 16" key="1">
    <citation type="journal article" date="2016" name="Nat. Commun.">
        <title>Thousands of microbial genomes shed light on interconnected biogeochemical processes in an aquifer system.</title>
        <authorList>
            <person name="Anantharaman K."/>
            <person name="Brown C.T."/>
            <person name="Hug L.A."/>
            <person name="Sharon I."/>
            <person name="Castelle C.J."/>
            <person name="Probst A.J."/>
            <person name="Thomas B.C."/>
            <person name="Singh A."/>
            <person name="Wilkins M.J."/>
            <person name="Karaoz U."/>
            <person name="Brodie E.L."/>
            <person name="Williams K.H."/>
            <person name="Hubbard S.S."/>
            <person name="Banfield J.F."/>
        </authorList>
    </citation>
    <scope>NUCLEOTIDE SEQUENCE [LARGE SCALE GENOMIC DNA]</scope>
</reference>
<dbReference type="InterPro" id="IPR013815">
    <property type="entry name" value="ATP_grasp_subdomain_1"/>
</dbReference>
<dbReference type="GO" id="GO:0071555">
    <property type="term" value="P:cell wall organization"/>
    <property type="evidence" value="ECO:0007669"/>
    <property type="project" value="UniProtKB-KW"/>
</dbReference>
<keyword evidence="4 10" id="KW-0436">Ligase</keyword>
<comment type="catalytic activity">
    <reaction evidence="10">
        <text>2 D-alanine + ATP = D-alanyl-D-alanine + ADP + phosphate + H(+)</text>
        <dbReference type="Rhea" id="RHEA:11224"/>
        <dbReference type="ChEBI" id="CHEBI:15378"/>
        <dbReference type="ChEBI" id="CHEBI:30616"/>
        <dbReference type="ChEBI" id="CHEBI:43474"/>
        <dbReference type="ChEBI" id="CHEBI:57416"/>
        <dbReference type="ChEBI" id="CHEBI:57822"/>
        <dbReference type="ChEBI" id="CHEBI:456216"/>
        <dbReference type="EC" id="6.3.2.4"/>
    </reaction>
</comment>
<dbReference type="PIRSF" id="PIRSF039102">
    <property type="entry name" value="Ddl/VanB"/>
    <property type="match status" value="1"/>
</dbReference>
<dbReference type="PROSITE" id="PS50975">
    <property type="entry name" value="ATP_GRASP"/>
    <property type="match status" value="1"/>
</dbReference>
<organism evidence="15 16">
    <name type="scientific">Candidatus Taylorbacteria bacterium RIFCSPHIGHO2_02_FULL_43_32b</name>
    <dbReference type="NCBI Taxonomy" id="1802306"/>
    <lineage>
        <taxon>Bacteria</taxon>
        <taxon>Candidatus Tayloriibacteriota</taxon>
    </lineage>
</organism>
<dbReference type="PROSITE" id="PS00844">
    <property type="entry name" value="DALA_DALA_LIGASE_2"/>
    <property type="match status" value="1"/>
</dbReference>
<dbReference type="InterPro" id="IPR011761">
    <property type="entry name" value="ATP-grasp"/>
</dbReference>
<dbReference type="GO" id="GO:0008716">
    <property type="term" value="F:D-alanine-D-alanine ligase activity"/>
    <property type="evidence" value="ECO:0007669"/>
    <property type="project" value="UniProtKB-UniRule"/>
</dbReference>
<evidence type="ECO:0000256" key="4">
    <source>
        <dbReference type="ARBA" id="ARBA00022598"/>
    </source>
</evidence>
<keyword evidence="8 10" id="KW-0573">Peptidoglycan synthesis</keyword>
<dbReference type="HAMAP" id="MF_00047">
    <property type="entry name" value="Dala_Dala_lig"/>
    <property type="match status" value="1"/>
</dbReference>
<dbReference type="GO" id="GO:0005737">
    <property type="term" value="C:cytoplasm"/>
    <property type="evidence" value="ECO:0007669"/>
    <property type="project" value="UniProtKB-SubCell"/>
</dbReference>
<comment type="caution">
    <text evidence="15">The sequence shown here is derived from an EMBL/GenBank/DDBJ whole genome shotgun (WGS) entry which is preliminary data.</text>
</comment>
<comment type="function">
    <text evidence="10">Cell wall formation.</text>
</comment>
<dbReference type="Gene3D" id="3.30.470.20">
    <property type="entry name" value="ATP-grasp fold, B domain"/>
    <property type="match status" value="1"/>
</dbReference>
<evidence type="ECO:0000256" key="7">
    <source>
        <dbReference type="ARBA" id="ARBA00022960"/>
    </source>
</evidence>
<dbReference type="SUPFAM" id="SSF56059">
    <property type="entry name" value="Glutathione synthetase ATP-binding domain-like"/>
    <property type="match status" value="1"/>
</dbReference>
<dbReference type="PANTHER" id="PTHR23132:SF23">
    <property type="entry name" value="D-ALANINE--D-ALANINE LIGASE B"/>
    <property type="match status" value="1"/>
</dbReference>
<comment type="cofactor">
    <cofactor evidence="12">
        <name>Mg(2+)</name>
        <dbReference type="ChEBI" id="CHEBI:18420"/>
    </cofactor>
    <cofactor evidence="12">
        <name>Mn(2+)</name>
        <dbReference type="ChEBI" id="CHEBI:29035"/>
    </cofactor>
    <text evidence="12">Binds 2 magnesium or manganese ions per subunit.</text>
</comment>
<dbReference type="Proteomes" id="UP000177130">
    <property type="component" value="Unassembled WGS sequence"/>
</dbReference>
<dbReference type="EMBL" id="MHRK01000012">
    <property type="protein sequence ID" value="OHA24371.1"/>
    <property type="molecule type" value="Genomic_DNA"/>
</dbReference>
<evidence type="ECO:0000256" key="9">
    <source>
        <dbReference type="ARBA" id="ARBA00023316"/>
    </source>
</evidence>
<keyword evidence="9 10" id="KW-0961">Cell wall biogenesis/degradation</keyword>
<feature type="binding site" evidence="12">
    <location>
        <position position="286"/>
    </location>
    <ligand>
        <name>Mg(2+)</name>
        <dbReference type="ChEBI" id="CHEBI:18420"/>
        <label>2</label>
    </ligand>
</feature>
<feature type="domain" description="ATP-grasp" evidence="14">
    <location>
        <begin position="110"/>
        <end position="317"/>
    </location>
</feature>
<dbReference type="AlphaFoldDB" id="A0A1G2MMW4"/>
<dbReference type="PANTHER" id="PTHR23132">
    <property type="entry name" value="D-ALANINE--D-ALANINE LIGASE"/>
    <property type="match status" value="1"/>
</dbReference>
<keyword evidence="3 10" id="KW-0963">Cytoplasm</keyword>
<evidence type="ECO:0000256" key="8">
    <source>
        <dbReference type="ARBA" id="ARBA00022984"/>
    </source>
</evidence>
<keyword evidence="7 10" id="KW-0133">Cell shape</keyword>
<comment type="pathway">
    <text evidence="10">Cell wall biogenesis; peptidoglycan biosynthesis.</text>
</comment>
<evidence type="ECO:0000256" key="6">
    <source>
        <dbReference type="ARBA" id="ARBA00022840"/>
    </source>
</evidence>
<dbReference type="Pfam" id="PF07478">
    <property type="entry name" value="Dala_Dala_lig_C"/>
    <property type="match status" value="1"/>
</dbReference>
<gene>
    <name evidence="10" type="primary">ddl</name>
    <name evidence="15" type="ORF">A3C72_02185</name>
</gene>
<protein>
    <recommendedName>
        <fullName evidence="10">D-alanine--D-alanine ligase</fullName>
        <ecNumber evidence="10">6.3.2.4</ecNumber>
    </recommendedName>
    <alternativeName>
        <fullName evidence="10">D-Ala-D-Ala ligase</fullName>
    </alternativeName>
    <alternativeName>
        <fullName evidence="10">D-alanylalanine synthetase</fullName>
    </alternativeName>
</protein>
<keyword evidence="5 13" id="KW-0547">Nucleotide-binding</keyword>
<keyword evidence="6 13" id="KW-0067">ATP-binding</keyword>
<dbReference type="STRING" id="1802306.A3C72_02185"/>
<comment type="subcellular location">
    <subcellularLocation>
        <location evidence="1 10">Cytoplasm</location>
    </subcellularLocation>
</comment>
<keyword evidence="12" id="KW-0460">Magnesium</keyword>